<dbReference type="InterPro" id="IPR023582">
    <property type="entry name" value="Impact"/>
</dbReference>
<protein>
    <recommendedName>
        <fullName evidence="6">YigZ family protein</fullName>
    </recommendedName>
</protein>
<dbReference type="GO" id="GO:0006446">
    <property type="term" value="P:regulation of translational initiation"/>
    <property type="evidence" value="ECO:0007669"/>
    <property type="project" value="TreeGrafter"/>
</dbReference>
<dbReference type="InterPro" id="IPR001498">
    <property type="entry name" value="Impact_N"/>
</dbReference>
<dbReference type="Pfam" id="PF09186">
    <property type="entry name" value="DUF1949"/>
    <property type="match status" value="1"/>
</dbReference>
<dbReference type="Proteomes" id="UP000637695">
    <property type="component" value="Unassembled WGS sequence"/>
</dbReference>
<dbReference type="InterPro" id="IPR036956">
    <property type="entry name" value="Impact_N_sf"/>
</dbReference>
<proteinExistence type="inferred from homology"/>
<dbReference type="SUPFAM" id="SSF54980">
    <property type="entry name" value="EF-G C-terminal domain-like"/>
    <property type="match status" value="1"/>
</dbReference>
<dbReference type="InterPro" id="IPR015269">
    <property type="entry name" value="UPF0029_Impact_C"/>
</dbReference>
<dbReference type="InterPro" id="IPR020568">
    <property type="entry name" value="Ribosomal_Su5_D2-typ_SF"/>
</dbReference>
<dbReference type="AlphaFoldDB" id="A0A917NNL8"/>
<gene>
    <name evidence="4" type="ORF">GCM10010885_23820</name>
</gene>
<dbReference type="Gene3D" id="3.30.70.240">
    <property type="match status" value="1"/>
</dbReference>
<dbReference type="GO" id="GO:0005737">
    <property type="term" value="C:cytoplasm"/>
    <property type="evidence" value="ECO:0007669"/>
    <property type="project" value="TreeGrafter"/>
</dbReference>
<dbReference type="InterPro" id="IPR020569">
    <property type="entry name" value="UPF0029_Impact_CS"/>
</dbReference>
<feature type="domain" description="Impact N-terminal" evidence="2">
    <location>
        <begin position="36"/>
        <end position="140"/>
    </location>
</feature>
<feature type="domain" description="UPF0029" evidence="3">
    <location>
        <begin position="157"/>
        <end position="212"/>
    </location>
</feature>
<dbReference type="EMBL" id="BMOY01000058">
    <property type="protein sequence ID" value="GGJ13713.1"/>
    <property type="molecule type" value="Genomic_DNA"/>
</dbReference>
<name>A0A917NNL8_9BACL</name>
<dbReference type="PANTHER" id="PTHR16301:SF20">
    <property type="entry name" value="IMPACT FAMILY MEMBER YIGZ"/>
    <property type="match status" value="1"/>
</dbReference>
<reference evidence="4" key="2">
    <citation type="submission" date="2020-09" db="EMBL/GenBank/DDBJ databases">
        <authorList>
            <person name="Sun Q."/>
            <person name="Ohkuma M."/>
        </authorList>
    </citation>
    <scope>NUCLEOTIDE SEQUENCE</scope>
    <source>
        <strain evidence="4">JCM 18487</strain>
    </source>
</reference>
<organism evidence="4 5">
    <name type="scientific">Alicyclobacillus cellulosilyticus</name>
    <dbReference type="NCBI Taxonomy" id="1003997"/>
    <lineage>
        <taxon>Bacteria</taxon>
        <taxon>Bacillati</taxon>
        <taxon>Bacillota</taxon>
        <taxon>Bacilli</taxon>
        <taxon>Bacillales</taxon>
        <taxon>Alicyclobacillaceae</taxon>
        <taxon>Alicyclobacillus</taxon>
    </lineage>
</organism>
<dbReference type="PROSITE" id="PS00910">
    <property type="entry name" value="UPF0029"/>
    <property type="match status" value="1"/>
</dbReference>
<comment type="similarity">
    <text evidence="1">Belongs to the IMPACT family.</text>
</comment>
<dbReference type="SUPFAM" id="SSF54211">
    <property type="entry name" value="Ribosomal protein S5 domain 2-like"/>
    <property type="match status" value="1"/>
</dbReference>
<evidence type="ECO:0000313" key="4">
    <source>
        <dbReference type="EMBL" id="GGJ13713.1"/>
    </source>
</evidence>
<sequence>MGGSRTDGARGAGTAAGAHGEFITPAGPCTYEHVIKKSRFIGHLAPVTSVAEAEARLAAVREAHRTATHNCYAYTVGIGVPVERFSDDGEPSGTAGRPILEVIRRRGLANALLVVTRYFGGTLLGANGLVRAYSDTAAGVIDTAELLTCRRMCRVDVRCGYAQFGKLEYELAQAGYVVLDKSFTEDVAMTVLVPAGAVVTFTEQVMACCSGRCTVDARPPEYVGLTPDGRAVFGVWPGP</sequence>
<reference evidence="4" key="1">
    <citation type="journal article" date="2014" name="Int. J. Syst. Evol. Microbiol.">
        <title>Complete genome sequence of Corynebacterium casei LMG S-19264T (=DSM 44701T), isolated from a smear-ripened cheese.</title>
        <authorList>
            <consortium name="US DOE Joint Genome Institute (JGI-PGF)"/>
            <person name="Walter F."/>
            <person name="Albersmeier A."/>
            <person name="Kalinowski J."/>
            <person name="Ruckert C."/>
        </authorList>
    </citation>
    <scope>NUCLEOTIDE SEQUENCE</scope>
    <source>
        <strain evidence="4">JCM 18487</strain>
    </source>
</reference>
<dbReference type="InterPro" id="IPR035647">
    <property type="entry name" value="EFG_III/V"/>
</dbReference>
<dbReference type="Pfam" id="PF01205">
    <property type="entry name" value="Impact_N"/>
    <property type="match status" value="1"/>
</dbReference>
<keyword evidence="5" id="KW-1185">Reference proteome</keyword>
<dbReference type="RefSeq" id="WP_188883396.1">
    <property type="nucleotide sequence ID" value="NZ_BMOY01000058.1"/>
</dbReference>
<evidence type="ECO:0000256" key="1">
    <source>
        <dbReference type="ARBA" id="ARBA00007665"/>
    </source>
</evidence>
<dbReference type="PANTHER" id="PTHR16301">
    <property type="entry name" value="IMPACT-RELATED"/>
    <property type="match status" value="1"/>
</dbReference>
<accession>A0A917NNL8</accession>
<comment type="caution">
    <text evidence="4">The sequence shown here is derived from an EMBL/GenBank/DDBJ whole genome shotgun (WGS) entry which is preliminary data.</text>
</comment>
<evidence type="ECO:0000259" key="2">
    <source>
        <dbReference type="Pfam" id="PF01205"/>
    </source>
</evidence>
<evidence type="ECO:0000313" key="5">
    <source>
        <dbReference type="Proteomes" id="UP000637695"/>
    </source>
</evidence>
<evidence type="ECO:0008006" key="6">
    <source>
        <dbReference type="Google" id="ProtNLM"/>
    </source>
</evidence>
<evidence type="ECO:0000259" key="3">
    <source>
        <dbReference type="Pfam" id="PF09186"/>
    </source>
</evidence>
<dbReference type="Gene3D" id="3.30.230.30">
    <property type="entry name" value="Impact, N-terminal domain"/>
    <property type="match status" value="1"/>
</dbReference>